<feature type="compositionally biased region" description="Low complexity" evidence="2">
    <location>
        <begin position="206"/>
        <end position="219"/>
    </location>
</feature>
<sequence>MEAPPPAPIPSDRDIMKGIVKYFLRNRSFPYDVGDHGMIDFVRNYLRSNDADPQQVRQRANNLHEQYLAARHMLQLRQARLQSWPLEDQKKYLLANFVWDGGDCYSDSIHGRQDVDLTNQASSSRAAGIHHSDSDTPMPTAENTPEKSYSTSLFSDENTPQKSSSSARRGIHHSDSYTPMLDPSTVENTPETSYAAHQSNTDTNIVVVSSDSPNQSSSRISKDYASSSTTKRRRLFEDLNQQGGDRDTIATTAQDINILTKMVEYSEANNKVYPYVSAETWSDFVKNWLHSDADPGEVGKRIQELREMYGKYLILSNNNDQGGKPVYSDSPDDRLLLDLSKKLWPHEFGSPNDDSAGGKSRDDKS</sequence>
<name>A0ABD3AGW8_9GENT</name>
<comment type="similarity">
    <text evidence="1">Belongs to the GeBP family.</text>
</comment>
<evidence type="ECO:0000256" key="1">
    <source>
        <dbReference type="ARBA" id="ARBA00010820"/>
    </source>
</evidence>
<evidence type="ECO:0000313" key="4">
    <source>
        <dbReference type="EMBL" id="KAL3530231.1"/>
    </source>
</evidence>
<dbReference type="Proteomes" id="UP001630127">
    <property type="component" value="Unassembled WGS sequence"/>
</dbReference>
<proteinExistence type="inferred from homology"/>
<feature type="compositionally biased region" description="Polar residues" evidence="2">
    <location>
        <begin position="135"/>
        <end position="167"/>
    </location>
</feature>
<feature type="region of interest" description="Disordered" evidence="2">
    <location>
        <begin position="344"/>
        <end position="365"/>
    </location>
</feature>
<reference evidence="4 5" key="1">
    <citation type="submission" date="2024-11" db="EMBL/GenBank/DDBJ databases">
        <title>A near-complete genome assembly of Cinchona calisaya.</title>
        <authorList>
            <person name="Lian D.C."/>
            <person name="Zhao X.W."/>
            <person name="Wei L."/>
        </authorList>
    </citation>
    <scope>NUCLEOTIDE SEQUENCE [LARGE SCALE GENOMIC DNA]</scope>
    <source>
        <tissue evidence="4">Nenye</tissue>
    </source>
</reference>
<dbReference type="InterPro" id="IPR007592">
    <property type="entry name" value="GEBP"/>
</dbReference>
<feature type="region of interest" description="Disordered" evidence="2">
    <location>
        <begin position="120"/>
        <end position="230"/>
    </location>
</feature>
<evidence type="ECO:0000256" key="2">
    <source>
        <dbReference type="SAM" id="MobiDB-lite"/>
    </source>
</evidence>
<gene>
    <name evidence="4" type="ORF">ACH5RR_009553</name>
</gene>
<comment type="caution">
    <text evidence="4">The sequence shown here is derived from an EMBL/GenBank/DDBJ whole genome shotgun (WGS) entry which is preliminary data.</text>
</comment>
<feature type="compositionally biased region" description="Polar residues" evidence="2">
    <location>
        <begin position="185"/>
        <end position="204"/>
    </location>
</feature>
<evidence type="ECO:0000259" key="3">
    <source>
        <dbReference type="Pfam" id="PF04504"/>
    </source>
</evidence>
<dbReference type="InterPro" id="IPR053932">
    <property type="entry name" value="GeBP-like_DBD"/>
</dbReference>
<feature type="domain" description="Glabrous enhancer-binding protein-like DBD" evidence="3">
    <location>
        <begin position="251"/>
        <end position="344"/>
    </location>
</feature>
<dbReference type="EMBL" id="JBJUIK010000004">
    <property type="protein sequence ID" value="KAL3530231.1"/>
    <property type="molecule type" value="Genomic_DNA"/>
</dbReference>
<keyword evidence="5" id="KW-1185">Reference proteome</keyword>
<dbReference type="Pfam" id="PF04504">
    <property type="entry name" value="GeBP-like_DBD"/>
    <property type="match status" value="1"/>
</dbReference>
<accession>A0ABD3AGW8</accession>
<protein>
    <recommendedName>
        <fullName evidence="3">Glabrous enhancer-binding protein-like DBD domain-containing protein</fullName>
    </recommendedName>
</protein>
<dbReference type="PANTHER" id="PTHR31662">
    <property type="entry name" value="BNAANNG10740D PROTEIN-RELATED"/>
    <property type="match status" value="1"/>
</dbReference>
<evidence type="ECO:0000313" key="5">
    <source>
        <dbReference type="Proteomes" id="UP001630127"/>
    </source>
</evidence>
<dbReference type="AlphaFoldDB" id="A0ABD3AGW8"/>
<dbReference type="GO" id="GO:0010468">
    <property type="term" value="P:regulation of gene expression"/>
    <property type="evidence" value="ECO:0007669"/>
    <property type="project" value="UniProtKB-ARBA"/>
</dbReference>
<organism evidence="4 5">
    <name type="scientific">Cinchona calisaya</name>
    <dbReference type="NCBI Taxonomy" id="153742"/>
    <lineage>
        <taxon>Eukaryota</taxon>
        <taxon>Viridiplantae</taxon>
        <taxon>Streptophyta</taxon>
        <taxon>Embryophyta</taxon>
        <taxon>Tracheophyta</taxon>
        <taxon>Spermatophyta</taxon>
        <taxon>Magnoliopsida</taxon>
        <taxon>eudicotyledons</taxon>
        <taxon>Gunneridae</taxon>
        <taxon>Pentapetalae</taxon>
        <taxon>asterids</taxon>
        <taxon>lamiids</taxon>
        <taxon>Gentianales</taxon>
        <taxon>Rubiaceae</taxon>
        <taxon>Cinchonoideae</taxon>
        <taxon>Cinchoneae</taxon>
        <taxon>Cinchona</taxon>
    </lineage>
</organism>